<protein>
    <submittedName>
        <fullName evidence="1">Uncharacterized protein</fullName>
    </submittedName>
</protein>
<gene>
    <name evidence="1" type="ORF">TIFTF001_005826</name>
</gene>
<keyword evidence="2" id="KW-1185">Reference proteome</keyword>
<accession>A0AA87ZPR6</accession>
<proteinExistence type="predicted"/>
<evidence type="ECO:0000313" key="1">
    <source>
        <dbReference type="EMBL" id="GMN36195.1"/>
    </source>
</evidence>
<reference evidence="1" key="1">
    <citation type="submission" date="2023-07" db="EMBL/GenBank/DDBJ databases">
        <title>draft genome sequence of fig (Ficus carica).</title>
        <authorList>
            <person name="Takahashi T."/>
            <person name="Nishimura K."/>
        </authorList>
    </citation>
    <scope>NUCLEOTIDE SEQUENCE</scope>
</reference>
<sequence length="38" mass="4425">MREAKFVARGSQQQLCDLIAGFEISRWCHRHGTFTSTR</sequence>
<comment type="caution">
    <text evidence="1">The sequence shown here is derived from an EMBL/GenBank/DDBJ whole genome shotgun (WGS) entry which is preliminary data.</text>
</comment>
<name>A0AA87ZPR6_FICCA</name>
<dbReference type="EMBL" id="BTGU01000006">
    <property type="protein sequence ID" value="GMN36195.1"/>
    <property type="molecule type" value="Genomic_DNA"/>
</dbReference>
<dbReference type="Proteomes" id="UP001187192">
    <property type="component" value="Unassembled WGS sequence"/>
</dbReference>
<organism evidence="1 2">
    <name type="scientific">Ficus carica</name>
    <name type="common">Common fig</name>
    <dbReference type="NCBI Taxonomy" id="3494"/>
    <lineage>
        <taxon>Eukaryota</taxon>
        <taxon>Viridiplantae</taxon>
        <taxon>Streptophyta</taxon>
        <taxon>Embryophyta</taxon>
        <taxon>Tracheophyta</taxon>
        <taxon>Spermatophyta</taxon>
        <taxon>Magnoliopsida</taxon>
        <taxon>eudicotyledons</taxon>
        <taxon>Gunneridae</taxon>
        <taxon>Pentapetalae</taxon>
        <taxon>rosids</taxon>
        <taxon>fabids</taxon>
        <taxon>Rosales</taxon>
        <taxon>Moraceae</taxon>
        <taxon>Ficeae</taxon>
        <taxon>Ficus</taxon>
    </lineage>
</organism>
<dbReference type="AlphaFoldDB" id="A0AA87ZPR6"/>
<evidence type="ECO:0000313" key="2">
    <source>
        <dbReference type="Proteomes" id="UP001187192"/>
    </source>
</evidence>